<evidence type="ECO:0000256" key="8">
    <source>
        <dbReference type="ARBA" id="ARBA00037993"/>
    </source>
</evidence>
<keyword evidence="4 11" id="KW-0547">Nucleotide-binding</keyword>
<dbReference type="InterPro" id="IPR014729">
    <property type="entry name" value="Rossmann-like_a/b/a_fold"/>
</dbReference>
<dbReference type="PIRSF" id="PIRSF006293">
    <property type="entry name" value="ExsB"/>
    <property type="match status" value="1"/>
</dbReference>
<comment type="function">
    <text evidence="7 11">Catalyzes the ATP-dependent conversion of 7-carboxy-7-deazaguanine (CDG) to 7-cyano-7-deazaguanine (preQ(0)).</text>
</comment>
<protein>
    <recommendedName>
        <fullName evidence="9 11">7-cyano-7-deazaguanine synthase</fullName>
        <ecNumber evidence="9 11">6.3.4.20</ecNumber>
    </recommendedName>
    <alternativeName>
        <fullName evidence="11">7-cyano-7-carbaguanine synthase</fullName>
    </alternativeName>
    <alternativeName>
        <fullName evidence="11">Archaeosine biosynthesis protein QueC</fullName>
    </alternativeName>
    <alternativeName>
        <fullName evidence="11">PreQ(0) synthase</fullName>
    </alternativeName>
</protein>
<sequence>MGKALVVFSGGQDSTTCLYWALARHESVAALTFDYGQRHRVEIDAAREIAALAGVDWELVELPGLAGSSPLTDASRTVAQYGDAEPMPNGVEATFVPGRNLLFLAVAANRAAAAGCDTIVAGVCETDFGGYPDCRQPFINAMQAAINAAIEGAAPAIAIETPLMQLTKRETVLLAQEVGALPALALSHTCYNGARPPCGSCHACLLRRRGFEAAGIPDPLEG</sequence>
<name>A0A075GPZ4_9EURY</name>
<comment type="catalytic activity">
    <reaction evidence="10 11">
        <text>7-carboxy-7-carbaguanine + NH4(+) + 2 ATP = 7-cyano-7-carbaguanine + 2 AMP + 2 diphosphate + 2 H(+)</text>
        <dbReference type="Rhea" id="RHEA:27982"/>
        <dbReference type="ChEBI" id="CHEBI:15378"/>
        <dbReference type="ChEBI" id="CHEBI:28938"/>
        <dbReference type="ChEBI" id="CHEBI:30616"/>
        <dbReference type="ChEBI" id="CHEBI:33019"/>
        <dbReference type="ChEBI" id="CHEBI:45075"/>
        <dbReference type="ChEBI" id="CHEBI:61036"/>
        <dbReference type="ChEBI" id="CHEBI:456215"/>
        <dbReference type="EC" id="6.3.4.20"/>
    </reaction>
</comment>
<keyword evidence="3 11" id="KW-0479">Metal-binding</keyword>
<comment type="cofactor">
    <cofactor evidence="11">
        <name>Zn(2+)</name>
        <dbReference type="ChEBI" id="CHEBI:29105"/>
    </cofactor>
    <text evidence="11">Binds 1 zinc ion per subunit.</text>
</comment>
<dbReference type="GO" id="GO:0008270">
    <property type="term" value="F:zinc ion binding"/>
    <property type="evidence" value="ECO:0007669"/>
    <property type="project" value="UniProtKB-UniRule"/>
</dbReference>
<gene>
    <name evidence="11 12" type="primary">queC</name>
</gene>
<feature type="binding site" evidence="11">
    <location>
        <begin position="8"/>
        <end position="18"/>
    </location>
    <ligand>
        <name>ATP</name>
        <dbReference type="ChEBI" id="CHEBI:30616"/>
    </ligand>
</feature>
<dbReference type="PANTHER" id="PTHR42914">
    <property type="entry name" value="7-CYANO-7-DEAZAGUANINE SYNTHASE"/>
    <property type="match status" value="1"/>
</dbReference>
<comment type="pathway">
    <text evidence="1 11">Purine metabolism; 7-cyano-7-deazaguanine biosynthesis.</text>
</comment>
<keyword evidence="5 11" id="KW-0862">Zinc</keyword>
<keyword evidence="6 11" id="KW-0067">ATP-binding</keyword>
<dbReference type="CDD" id="cd01995">
    <property type="entry name" value="QueC-like"/>
    <property type="match status" value="1"/>
</dbReference>
<evidence type="ECO:0000256" key="11">
    <source>
        <dbReference type="HAMAP-Rule" id="MF_01633"/>
    </source>
</evidence>
<dbReference type="UniPathway" id="UPA00391"/>
<feature type="binding site" evidence="11">
    <location>
        <position position="201"/>
    </location>
    <ligand>
        <name>Zn(2+)</name>
        <dbReference type="ChEBI" id="CHEBI:29105"/>
    </ligand>
</feature>
<feature type="binding site" evidence="11">
    <location>
        <position position="204"/>
    </location>
    <ligand>
        <name>Zn(2+)</name>
        <dbReference type="ChEBI" id="CHEBI:29105"/>
    </ligand>
</feature>
<feature type="binding site" evidence="11">
    <location>
        <position position="198"/>
    </location>
    <ligand>
        <name>Zn(2+)</name>
        <dbReference type="ChEBI" id="CHEBI:29105"/>
    </ligand>
</feature>
<dbReference type="SUPFAM" id="SSF52402">
    <property type="entry name" value="Adenine nucleotide alpha hydrolases-like"/>
    <property type="match status" value="1"/>
</dbReference>
<evidence type="ECO:0000313" key="12">
    <source>
        <dbReference type="EMBL" id="AIF05874.1"/>
    </source>
</evidence>
<evidence type="ECO:0000256" key="5">
    <source>
        <dbReference type="ARBA" id="ARBA00022833"/>
    </source>
</evidence>
<dbReference type="InterPro" id="IPR018317">
    <property type="entry name" value="QueC"/>
</dbReference>
<feature type="binding site" evidence="11">
    <location>
        <position position="190"/>
    </location>
    <ligand>
        <name>Zn(2+)</name>
        <dbReference type="ChEBI" id="CHEBI:29105"/>
    </ligand>
</feature>
<proteinExistence type="inferred from homology"/>
<reference evidence="12" key="1">
    <citation type="journal article" date="2014" name="Genome Biol. Evol.">
        <title>Pangenome evidence for extensive interdomain horizontal transfer affecting lineage core and shell genes in uncultured planktonic thaumarchaeota and euryarchaeota.</title>
        <authorList>
            <person name="Deschamps P."/>
            <person name="Zivanovic Y."/>
            <person name="Moreira D."/>
            <person name="Rodriguez-Valera F."/>
            <person name="Lopez-Garcia P."/>
        </authorList>
    </citation>
    <scope>NUCLEOTIDE SEQUENCE</scope>
</reference>
<dbReference type="GO" id="GO:0005524">
    <property type="term" value="F:ATP binding"/>
    <property type="evidence" value="ECO:0007669"/>
    <property type="project" value="UniProtKB-UniRule"/>
</dbReference>
<evidence type="ECO:0000256" key="3">
    <source>
        <dbReference type="ARBA" id="ARBA00022723"/>
    </source>
</evidence>
<dbReference type="NCBIfam" id="TIGR00364">
    <property type="entry name" value="7-cyano-7-deazaguanine synthase QueC"/>
    <property type="match status" value="1"/>
</dbReference>
<dbReference type="Pfam" id="PF06508">
    <property type="entry name" value="QueC"/>
    <property type="match status" value="1"/>
</dbReference>
<evidence type="ECO:0000256" key="2">
    <source>
        <dbReference type="ARBA" id="ARBA00022598"/>
    </source>
</evidence>
<evidence type="ECO:0000256" key="4">
    <source>
        <dbReference type="ARBA" id="ARBA00022741"/>
    </source>
</evidence>
<dbReference type="EMBL" id="KF900752">
    <property type="protein sequence ID" value="AIF05874.1"/>
    <property type="molecule type" value="Genomic_DNA"/>
</dbReference>
<dbReference type="EC" id="6.3.4.20" evidence="9 11"/>
<dbReference type="AlphaFoldDB" id="A0A075GPZ4"/>
<keyword evidence="2 11" id="KW-0436">Ligase</keyword>
<dbReference type="Gene3D" id="3.40.50.620">
    <property type="entry name" value="HUPs"/>
    <property type="match status" value="1"/>
</dbReference>
<evidence type="ECO:0000256" key="9">
    <source>
        <dbReference type="ARBA" id="ARBA00039149"/>
    </source>
</evidence>
<evidence type="ECO:0000256" key="6">
    <source>
        <dbReference type="ARBA" id="ARBA00022840"/>
    </source>
</evidence>
<organism evidence="12">
    <name type="scientific">uncultured marine group II/III euryarchaeote KM3_188_A01</name>
    <dbReference type="NCBI Taxonomy" id="1457953"/>
    <lineage>
        <taxon>Archaea</taxon>
        <taxon>Methanobacteriati</taxon>
        <taxon>Methanobacteriota</taxon>
        <taxon>environmental samples</taxon>
    </lineage>
</organism>
<evidence type="ECO:0000256" key="1">
    <source>
        <dbReference type="ARBA" id="ARBA00005061"/>
    </source>
</evidence>
<dbReference type="PANTHER" id="PTHR42914:SF1">
    <property type="entry name" value="7-CYANO-7-DEAZAGUANINE SYNTHASE"/>
    <property type="match status" value="1"/>
</dbReference>
<dbReference type="GO" id="GO:0016879">
    <property type="term" value="F:ligase activity, forming carbon-nitrogen bonds"/>
    <property type="evidence" value="ECO:0007669"/>
    <property type="project" value="UniProtKB-UniRule"/>
</dbReference>
<dbReference type="HAMAP" id="MF_01633">
    <property type="entry name" value="QueC"/>
    <property type="match status" value="1"/>
</dbReference>
<comment type="similarity">
    <text evidence="8 11">Belongs to the QueC family.</text>
</comment>
<evidence type="ECO:0000256" key="7">
    <source>
        <dbReference type="ARBA" id="ARBA00037768"/>
    </source>
</evidence>
<evidence type="ECO:0000256" key="10">
    <source>
        <dbReference type="ARBA" id="ARBA00047890"/>
    </source>
</evidence>
<accession>A0A075GPZ4</accession>